<reference evidence="1 2" key="2">
    <citation type="submission" date="2013-09" db="EMBL/GenBank/DDBJ databases">
        <title>Whole genome comparison of six Crocosphaera watsonii strains with differing phenotypes.</title>
        <authorList>
            <person name="Bench S.R."/>
            <person name="Heller P."/>
            <person name="Frank I."/>
            <person name="Arciniega M."/>
            <person name="Shilova I.N."/>
            <person name="Zehr J.P."/>
        </authorList>
    </citation>
    <scope>NUCLEOTIDE SEQUENCE [LARGE SCALE GENOMIC DNA]</scope>
    <source>
        <strain evidence="1 2">WH 8502</strain>
    </source>
</reference>
<organism evidence="1 2">
    <name type="scientific">Crocosphaera watsonii WH 8502</name>
    <dbReference type="NCBI Taxonomy" id="423474"/>
    <lineage>
        <taxon>Bacteria</taxon>
        <taxon>Bacillati</taxon>
        <taxon>Cyanobacteriota</taxon>
        <taxon>Cyanophyceae</taxon>
        <taxon>Oscillatoriophycideae</taxon>
        <taxon>Chroococcales</taxon>
        <taxon>Aphanothecaceae</taxon>
        <taxon>Crocosphaera</taxon>
    </lineage>
</organism>
<dbReference type="Proteomes" id="UP000018348">
    <property type="component" value="Unassembled WGS sequence"/>
</dbReference>
<proteinExistence type="predicted"/>
<evidence type="ECO:0000313" key="1">
    <source>
        <dbReference type="EMBL" id="CCQ52685.1"/>
    </source>
</evidence>
<dbReference type="EMBL" id="CAQK01000696">
    <property type="protein sequence ID" value="CCQ52685.1"/>
    <property type="molecule type" value="Genomic_DNA"/>
</dbReference>
<reference evidence="1 2" key="1">
    <citation type="submission" date="2013-01" db="EMBL/GenBank/DDBJ databases">
        <authorList>
            <person name="Bench S."/>
        </authorList>
    </citation>
    <scope>NUCLEOTIDE SEQUENCE [LARGE SCALE GENOMIC DNA]</scope>
    <source>
        <strain evidence="1 2">WH 8502</strain>
    </source>
</reference>
<comment type="caution">
    <text evidence="1">The sequence shown here is derived from an EMBL/GenBank/DDBJ whole genome shotgun (WGS) entry which is preliminary data.</text>
</comment>
<sequence length="37" mass="4199">MLSGFSGLLQLGLRQYSIFFSYQLSVISYQLSVISDH</sequence>
<gene>
    <name evidence="1" type="ORF">CWATWH8502_3958</name>
</gene>
<accession>T2IKG5</accession>
<protein>
    <submittedName>
        <fullName evidence="1">Uncharacterized protein</fullName>
    </submittedName>
</protein>
<dbReference type="AlphaFoldDB" id="T2IKG5"/>
<evidence type="ECO:0000313" key="2">
    <source>
        <dbReference type="Proteomes" id="UP000018348"/>
    </source>
</evidence>
<name>T2IKG5_CROWT</name>